<name>A0A641AHH8_9ACTN</name>
<sequence length="183" mass="19668">MSSDVPGAQPPDVGYRTIWAPERAALTVALSLPGFVVSATITGWLGTIFFPLSTAVTVAAVIAVCIIIGRTITWTRFTARRVIAVSDTHLAVRSRSRTLTEMPWDAIASIELVRGSGLLRTTFDVLSDDADFPYVLASSTDVWDVRGMFPTVLASLPSELRCLESALVEACAARSVPFGVRPQ</sequence>
<accession>A0A641AHH8</accession>
<dbReference type="RefSeq" id="WP_129185334.1">
    <property type="nucleotide sequence ID" value="NZ_JAGIOG010000001.1"/>
</dbReference>
<proteinExistence type="predicted"/>
<evidence type="ECO:0000313" key="2">
    <source>
        <dbReference type="EMBL" id="KAA1372956.1"/>
    </source>
</evidence>
<keyword evidence="3" id="KW-1185">Reference proteome</keyword>
<feature type="transmembrane region" description="Helical" evidence="1">
    <location>
        <begin position="24"/>
        <end position="46"/>
    </location>
</feature>
<keyword evidence="1" id="KW-0812">Transmembrane</keyword>
<comment type="caution">
    <text evidence="2">The sequence shown here is derived from an EMBL/GenBank/DDBJ whole genome shotgun (WGS) entry which is preliminary data.</text>
</comment>
<dbReference type="EMBL" id="SDPP02000006">
    <property type="protein sequence ID" value="KAA1372956.1"/>
    <property type="molecule type" value="Genomic_DNA"/>
</dbReference>
<evidence type="ECO:0000313" key="3">
    <source>
        <dbReference type="Proteomes" id="UP001515100"/>
    </source>
</evidence>
<feature type="transmembrane region" description="Helical" evidence="1">
    <location>
        <begin position="52"/>
        <end position="72"/>
    </location>
</feature>
<protein>
    <submittedName>
        <fullName evidence="2">Uncharacterized protein</fullName>
    </submittedName>
</protein>
<dbReference type="AlphaFoldDB" id="A0A641AHH8"/>
<dbReference type="Proteomes" id="UP001515100">
    <property type="component" value="Unassembled WGS sequence"/>
</dbReference>
<keyword evidence="1" id="KW-1133">Transmembrane helix</keyword>
<reference evidence="2" key="1">
    <citation type="submission" date="2019-09" db="EMBL/GenBank/DDBJ databases">
        <authorList>
            <person name="Li J."/>
        </authorList>
    </citation>
    <scope>NUCLEOTIDE SEQUENCE [LARGE SCALE GENOMIC DNA]</scope>
    <source>
        <strain evidence="2">NRBC 14897</strain>
    </source>
</reference>
<keyword evidence="1" id="KW-0472">Membrane</keyword>
<organism evidence="2 3">
    <name type="scientific">Aeromicrobium fastidiosum</name>
    <dbReference type="NCBI Taxonomy" id="52699"/>
    <lineage>
        <taxon>Bacteria</taxon>
        <taxon>Bacillati</taxon>
        <taxon>Actinomycetota</taxon>
        <taxon>Actinomycetes</taxon>
        <taxon>Propionibacteriales</taxon>
        <taxon>Nocardioidaceae</taxon>
        <taxon>Aeromicrobium</taxon>
    </lineage>
</organism>
<evidence type="ECO:0000256" key="1">
    <source>
        <dbReference type="SAM" id="Phobius"/>
    </source>
</evidence>
<gene>
    <name evidence="2" type="ORF">ESP62_017830</name>
</gene>